<reference evidence="3" key="1">
    <citation type="submission" date="2023-07" db="EMBL/GenBank/DDBJ databases">
        <authorList>
            <person name="Deng Y."/>
            <person name="Zhang Y.-Q."/>
        </authorList>
    </citation>
    <scope>NUCLEOTIDE SEQUENCE [LARGE SCALE GENOMIC DNA]</scope>
    <source>
        <strain evidence="3">CPCC 205710</strain>
    </source>
</reference>
<evidence type="ECO:0000313" key="2">
    <source>
        <dbReference type="EMBL" id="MCT7660721.1"/>
    </source>
</evidence>
<protein>
    <submittedName>
        <fullName evidence="2">Cobalamin-independent methionine synthase II family protein</fullName>
    </submittedName>
</protein>
<keyword evidence="3" id="KW-1185">Reference proteome</keyword>
<sequence length="377" mass="41540">MPTTDQELMDTILHAEVVGSLQRPADLIAARAQLRDGTLSAEAFQKIEDGAVDNALKMQENAGLEVLTDGEMRRDNFMDFFFTGMNGLSEVPSTAMTFHGKDGSDQAFVFPFTVTEKVTARECPGVAEFRYAADRTDKLIKVTLPSPMLAVGLYAEASRDVYRDPYDFTADVADVLEQWMIQLADAGCRYIQIDAPEMATVYVDERARAQFDANGIPTDRFLSVGTELLSKLGSLNLPGVRKGIHVCRGNATGGWLAEGGYGEFTKQVFQRLDGFTVFHMEYDDERSGDFAPLTHLPDDKIAALGLISTKRADLEDADELVARIEDAARFYPKEQLALAPQCGFASEAATAEDRHVLPTTERDKLQLVTSVAERVWG</sequence>
<dbReference type="PANTHER" id="PTHR43844">
    <property type="entry name" value="METHIONINE SYNTHASE"/>
    <property type="match status" value="1"/>
</dbReference>
<evidence type="ECO:0000259" key="1">
    <source>
        <dbReference type="Pfam" id="PF01717"/>
    </source>
</evidence>
<proteinExistence type="predicted"/>
<evidence type="ECO:0000313" key="3">
    <source>
        <dbReference type="Proteomes" id="UP001206639"/>
    </source>
</evidence>
<dbReference type="InterPro" id="IPR038071">
    <property type="entry name" value="UROD/MetE-like_sf"/>
</dbReference>
<dbReference type="InterPro" id="IPR002629">
    <property type="entry name" value="Met_Synth_C/arc"/>
</dbReference>
<dbReference type="CDD" id="cd03311">
    <property type="entry name" value="CIMS_C_terminal_like"/>
    <property type="match status" value="1"/>
</dbReference>
<dbReference type="SUPFAM" id="SSF51726">
    <property type="entry name" value="UROD/MetE-like"/>
    <property type="match status" value="1"/>
</dbReference>
<dbReference type="EMBL" id="JAODWD010000005">
    <property type="protein sequence ID" value="MCT7660721.1"/>
    <property type="molecule type" value="Genomic_DNA"/>
</dbReference>
<accession>A0ABT2MIB7</accession>
<feature type="domain" description="Cobalamin-independent methionine synthase MetE C-terminal/archaeal" evidence="1">
    <location>
        <begin position="17"/>
        <end position="208"/>
    </location>
</feature>
<dbReference type="PANTHER" id="PTHR43844:SF2">
    <property type="entry name" value="SYNTHASE, VITAMIN-B12 INDEPENDENT, PUTATIVE (AFU_ORTHOLOGUE AFUA_3G12060)-RELATED"/>
    <property type="match status" value="1"/>
</dbReference>
<dbReference type="RefSeq" id="WP_260994799.1">
    <property type="nucleotide sequence ID" value="NZ_JAODWD010000005.1"/>
</dbReference>
<organism evidence="2 3">
    <name type="scientific">Mycobacterium deserti</name>
    <dbReference type="NCBI Taxonomy" id="2978347"/>
    <lineage>
        <taxon>Bacteria</taxon>
        <taxon>Bacillati</taxon>
        <taxon>Actinomycetota</taxon>
        <taxon>Actinomycetes</taxon>
        <taxon>Mycobacteriales</taxon>
        <taxon>Mycobacteriaceae</taxon>
        <taxon>Mycobacterium</taxon>
    </lineage>
</organism>
<name>A0ABT2MIB7_9MYCO</name>
<dbReference type="Pfam" id="PF01717">
    <property type="entry name" value="Meth_synt_2"/>
    <property type="match status" value="1"/>
</dbReference>
<comment type="caution">
    <text evidence="2">The sequence shown here is derived from an EMBL/GenBank/DDBJ whole genome shotgun (WGS) entry which is preliminary data.</text>
</comment>
<gene>
    <name evidence="2" type="ORF">N4S67_20160</name>
</gene>
<dbReference type="Proteomes" id="UP001206639">
    <property type="component" value="Unassembled WGS sequence"/>
</dbReference>
<dbReference type="Gene3D" id="3.20.20.210">
    <property type="match status" value="1"/>
</dbReference>